<feature type="binding site" evidence="3">
    <location>
        <position position="280"/>
    </location>
    <ligand>
        <name>dimethylallyl diphosphate</name>
        <dbReference type="ChEBI" id="CHEBI:57623"/>
    </ligand>
</feature>
<dbReference type="PANTHER" id="PTHR40627">
    <property type="entry name" value="INDOLE PRENYLTRANSFERASE TDIB-RELATED"/>
    <property type="match status" value="1"/>
</dbReference>
<dbReference type="OrthoDB" id="3354387at2759"/>
<dbReference type="EMBL" id="ML979140">
    <property type="protein sequence ID" value="KAF1912363.1"/>
    <property type="molecule type" value="Genomic_DNA"/>
</dbReference>
<evidence type="ECO:0000313" key="5">
    <source>
        <dbReference type="Proteomes" id="UP000800096"/>
    </source>
</evidence>
<dbReference type="InterPro" id="IPR012148">
    <property type="entry name" value="ABBA_DMATS-like"/>
</dbReference>
<dbReference type="AlphaFoldDB" id="A0A6A5QAF4"/>
<dbReference type="NCBIfam" id="TIGR03429">
    <property type="entry name" value="arom_pren_DMATS"/>
    <property type="match status" value="1"/>
</dbReference>
<organism evidence="4 5">
    <name type="scientific">Ampelomyces quisqualis</name>
    <name type="common">Powdery mildew agent</name>
    <dbReference type="NCBI Taxonomy" id="50730"/>
    <lineage>
        <taxon>Eukaryota</taxon>
        <taxon>Fungi</taxon>
        <taxon>Dikarya</taxon>
        <taxon>Ascomycota</taxon>
        <taxon>Pezizomycotina</taxon>
        <taxon>Dothideomycetes</taxon>
        <taxon>Pleosporomycetidae</taxon>
        <taxon>Pleosporales</taxon>
        <taxon>Pleosporineae</taxon>
        <taxon>Phaeosphaeriaceae</taxon>
        <taxon>Ampelomyces</taxon>
    </lineage>
</organism>
<feature type="binding site" evidence="3">
    <location>
        <position position="276"/>
    </location>
    <ligand>
        <name>dimethylallyl diphosphate</name>
        <dbReference type="ChEBI" id="CHEBI:57623"/>
    </ligand>
</feature>
<evidence type="ECO:0000313" key="4">
    <source>
        <dbReference type="EMBL" id="KAF1912363.1"/>
    </source>
</evidence>
<feature type="binding site" evidence="3">
    <location>
        <position position="211"/>
    </location>
    <ligand>
        <name>dimethylallyl diphosphate</name>
        <dbReference type="ChEBI" id="CHEBI:57623"/>
    </ligand>
</feature>
<dbReference type="PANTHER" id="PTHR40627:SF4">
    <property type="entry name" value="PRENYLTRANSFERASE ASQH1-RELATED"/>
    <property type="match status" value="1"/>
</dbReference>
<reference evidence="4" key="1">
    <citation type="journal article" date="2020" name="Stud. Mycol.">
        <title>101 Dothideomycetes genomes: a test case for predicting lifestyles and emergence of pathogens.</title>
        <authorList>
            <person name="Haridas S."/>
            <person name="Albert R."/>
            <person name="Binder M."/>
            <person name="Bloem J."/>
            <person name="Labutti K."/>
            <person name="Salamov A."/>
            <person name="Andreopoulos B."/>
            <person name="Baker S."/>
            <person name="Barry K."/>
            <person name="Bills G."/>
            <person name="Bluhm B."/>
            <person name="Cannon C."/>
            <person name="Castanera R."/>
            <person name="Culley D."/>
            <person name="Daum C."/>
            <person name="Ezra D."/>
            <person name="Gonzalez J."/>
            <person name="Henrissat B."/>
            <person name="Kuo A."/>
            <person name="Liang C."/>
            <person name="Lipzen A."/>
            <person name="Lutzoni F."/>
            <person name="Magnuson J."/>
            <person name="Mondo S."/>
            <person name="Nolan M."/>
            <person name="Ohm R."/>
            <person name="Pangilinan J."/>
            <person name="Park H.-J."/>
            <person name="Ramirez L."/>
            <person name="Alfaro M."/>
            <person name="Sun H."/>
            <person name="Tritt A."/>
            <person name="Yoshinaga Y."/>
            <person name="Zwiers L.-H."/>
            <person name="Turgeon B."/>
            <person name="Goodwin S."/>
            <person name="Spatafora J."/>
            <person name="Crous P."/>
            <person name="Grigoriev I."/>
        </authorList>
    </citation>
    <scope>NUCLEOTIDE SEQUENCE</scope>
    <source>
        <strain evidence="4">HMLAC05119</strain>
    </source>
</reference>
<dbReference type="GO" id="GO:0009820">
    <property type="term" value="P:alkaloid metabolic process"/>
    <property type="evidence" value="ECO:0007669"/>
    <property type="project" value="InterPro"/>
</dbReference>
<proteinExistence type="inferred from homology"/>
<feature type="binding site" evidence="3">
    <location>
        <position position="126"/>
    </location>
    <ligand>
        <name>dimethylallyl diphosphate</name>
        <dbReference type="ChEBI" id="CHEBI:57623"/>
    </ligand>
</feature>
<dbReference type="InterPro" id="IPR033964">
    <property type="entry name" value="ABBA"/>
</dbReference>
<feature type="binding site" evidence="3">
    <location>
        <position position="209"/>
    </location>
    <ligand>
        <name>dimethylallyl diphosphate</name>
        <dbReference type="ChEBI" id="CHEBI:57623"/>
    </ligand>
</feature>
<feature type="binding site" evidence="3">
    <location>
        <position position="360"/>
    </location>
    <ligand>
        <name>dimethylallyl diphosphate</name>
        <dbReference type="ChEBI" id="CHEBI:57623"/>
    </ligand>
</feature>
<evidence type="ECO:0000256" key="2">
    <source>
        <dbReference type="ARBA" id="ARBA00022679"/>
    </source>
</evidence>
<accession>A0A6A5QAF4</accession>
<dbReference type="Pfam" id="PF11991">
    <property type="entry name" value="Trp_DMAT"/>
    <property type="match status" value="1"/>
</dbReference>
<sequence>MIPLIESRCNETLKIFEKKYLSEELEESEQPWQTLGQLVRLLKNSNAEFWWHASGPILGTLMKEADYDLQSQFTCLIFHLYNILPRLGPTNMAPTKHQWKSFMCDDFSPLEYSWNWNSQKSGPKIRYSVELSSARAGSSFDPYNREPTIELCTQLRRDMPKADWALFDLMQHAFYDSSIVKDSEPKESGNSSSSSLFLAFELGKHIATKAYFMPTRADQHGISRMDVLNQAIQMLRKRGYPCSGYEKLLRFITTKQRSMLEIVIVAIDCFESEESRFKIYMRSPRTSFASVCETMTLGSTVDVLTEDARTNLKDLWQLTLGLDPCFSEDADLPVKTHQTAGVLYNFDIKLRGSSVQPKLYIPVKHYAANDASAAIGLGKYLQSRGQDAYFPNYMRALERTCTHRDLNMDSGYQTYIGTGVQKDDSLALCSYINGEVYHPNRLCN</sequence>
<feature type="binding site" evidence="3">
    <location>
        <position position="278"/>
    </location>
    <ligand>
        <name>dimethylallyl diphosphate</name>
        <dbReference type="ChEBI" id="CHEBI:57623"/>
    </ligand>
</feature>
<comment type="similarity">
    <text evidence="1">Belongs to the tryptophan dimethylallyltransferase family.</text>
</comment>
<name>A0A6A5QAF4_AMPQU</name>
<dbReference type="InterPro" id="IPR017795">
    <property type="entry name" value="ABBA_NscD-like"/>
</dbReference>
<dbReference type="CDD" id="cd13929">
    <property type="entry name" value="PT-DMATS_CymD"/>
    <property type="match status" value="1"/>
</dbReference>
<dbReference type="GO" id="GO:0016765">
    <property type="term" value="F:transferase activity, transferring alkyl or aryl (other than methyl) groups"/>
    <property type="evidence" value="ECO:0007669"/>
    <property type="project" value="InterPro"/>
</dbReference>
<keyword evidence="2 4" id="KW-0808">Transferase</keyword>
<gene>
    <name evidence="4" type="ORF">BDU57DRAFT_361392</name>
</gene>
<dbReference type="SFLD" id="SFLDS00036">
    <property type="entry name" value="Aromatic_Prenyltransferase"/>
    <property type="match status" value="1"/>
</dbReference>
<dbReference type="Proteomes" id="UP000800096">
    <property type="component" value="Unassembled WGS sequence"/>
</dbReference>
<protein>
    <submittedName>
        <fullName evidence="4">Tryptophan dimethylallyltransferase-domain-containing protein</fullName>
    </submittedName>
</protein>
<evidence type="ECO:0000256" key="1">
    <source>
        <dbReference type="ARBA" id="ARBA00010209"/>
    </source>
</evidence>
<feature type="binding site" evidence="3">
    <location>
        <position position="111"/>
    </location>
    <ligand>
        <name>L-tryptophan</name>
        <dbReference type="ChEBI" id="CHEBI:57912"/>
    </ligand>
</feature>
<dbReference type="SFLD" id="SFLDG01162">
    <property type="entry name" value="I"/>
    <property type="match status" value="1"/>
</dbReference>
<evidence type="ECO:0000256" key="3">
    <source>
        <dbReference type="PIRSR" id="PIRSR000509-1"/>
    </source>
</evidence>
<keyword evidence="5" id="KW-1185">Reference proteome</keyword>
<dbReference type="PIRSF" id="PIRSF000509">
    <property type="entry name" value="Trp_DMAT"/>
    <property type="match status" value="1"/>
</dbReference>